<dbReference type="InterPro" id="IPR035906">
    <property type="entry name" value="MetI-like_sf"/>
</dbReference>
<feature type="transmembrane region" description="Helical" evidence="9">
    <location>
        <begin position="62"/>
        <end position="83"/>
    </location>
</feature>
<evidence type="ECO:0000256" key="1">
    <source>
        <dbReference type="ARBA" id="ARBA00004651"/>
    </source>
</evidence>
<dbReference type="PANTHER" id="PTHR32243">
    <property type="entry name" value="MALTOSE TRANSPORT SYSTEM PERMEASE-RELATED"/>
    <property type="match status" value="1"/>
</dbReference>
<dbReference type="InterPro" id="IPR050901">
    <property type="entry name" value="BP-dep_ABC_trans_perm"/>
</dbReference>
<feature type="domain" description="ABC transmembrane type-1" evidence="10">
    <location>
        <begin position="68"/>
        <end position="260"/>
    </location>
</feature>
<evidence type="ECO:0000256" key="2">
    <source>
        <dbReference type="ARBA" id="ARBA00009047"/>
    </source>
</evidence>
<feature type="transmembrane region" description="Helical" evidence="9">
    <location>
        <begin position="136"/>
        <end position="159"/>
    </location>
</feature>
<evidence type="ECO:0000256" key="9">
    <source>
        <dbReference type="SAM" id="Phobius"/>
    </source>
</evidence>
<evidence type="ECO:0000313" key="11">
    <source>
        <dbReference type="EMBL" id="SVA24176.1"/>
    </source>
</evidence>
<accession>A0A381U7H1</accession>
<keyword evidence="3" id="KW-0813">Transport</keyword>
<dbReference type="GO" id="GO:0005886">
    <property type="term" value="C:plasma membrane"/>
    <property type="evidence" value="ECO:0007669"/>
    <property type="project" value="UniProtKB-SubCell"/>
</dbReference>
<evidence type="ECO:0000256" key="4">
    <source>
        <dbReference type="ARBA" id="ARBA00022475"/>
    </source>
</evidence>
<comment type="similarity">
    <text evidence="2">Belongs to the binding-protein-dependent transport system permease family. MalFG subfamily.</text>
</comment>
<dbReference type="EMBL" id="UINC01005887">
    <property type="protein sequence ID" value="SVA24176.1"/>
    <property type="molecule type" value="Genomic_DNA"/>
</dbReference>
<dbReference type="PANTHER" id="PTHR32243:SF50">
    <property type="entry name" value="MALTOSE_MALTODEXTRIN TRANSPORT SYSTEM PERMEASE PROTEIN MALG"/>
    <property type="match status" value="1"/>
</dbReference>
<evidence type="ECO:0000256" key="3">
    <source>
        <dbReference type="ARBA" id="ARBA00022448"/>
    </source>
</evidence>
<gene>
    <name evidence="11" type="ORF">METZ01_LOCUS77030</name>
</gene>
<feature type="transmembrane region" description="Helical" evidence="9">
    <location>
        <begin position="104"/>
        <end position="130"/>
    </location>
</feature>
<dbReference type="PROSITE" id="PS50928">
    <property type="entry name" value="ABC_TM1"/>
    <property type="match status" value="1"/>
</dbReference>
<keyword evidence="5" id="KW-0762">Sugar transport</keyword>
<evidence type="ECO:0000256" key="6">
    <source>
        <dbReference type="ARBA" id="ARBA00022692"/>
    </source>
</evidence>
<evidence type="ECO:0000256" key="8">
    <source>
        <dbReference type="ARBA" id="ARBA00023136"/>
    </source>
</evidence>
<evidence type="ECO:0000256" key="5">
    <source>
        <dbReference type="ARBA" id="ARBA00022597"/>
    </source>
</evidence>
<dbReference type="AlphaFoldDB" id="A0A381U7H1"/>
<dbReference type="InterPro" id="IPR000515">
    <property type="entry name" value="MetI-like"/>
</dbReference>
<dbReference type="Pfam" id="PF00528">
    <property type="entry name" value="BPD_transp_1"/>
    <property type="match status" value="1"/>
</dbReference>
<proteinExistence type="inferred from homology"/>
<dbReference type="CDD" id="cd06261">
    <property type="entry name" value="TM_PBP2"/>
    <property type="match status" value="1"/>
</dbReference>
<dbReference type="Gene3D" id="1.10.3720.10">
    <property type="entry name" value="MetI-like"/>
    <property type="match status" value="1"/>
</dbReference>
<keyword evidence="8 9" id="KW-0472">Membrane</keyword>
<name>A0A381U7H1_9ZZZZ</name>
<organism evidence="11">
    <name type="scientific">marine metagenome</name>
    <dbReference type="NCBI Taxonomy" id="408172"/>
    <lineage>
        <taxon>unclassified sequences</taxon>
        <taxon>metagenomes</taxon>
        <taxon>ecological metagenomes</taxon>
    </lineage>
</organism>
<keyword evidence="4" id="KW-1003">Cell membrane</keyword>
<protein>
    <recommendedName>
        <fullName evidence="10">ABC transmembrane type-1 domain-containing protein</fullName>
    </recommendedName>
</protein>
<keyword evidence="7 9" id="KW-1133">Transmembrane helix</keyword>
<evidence type="ECO:0000259" key="10">
    <source>
        <dbReference type="PROSITE" id="PS50928"/>
    </source>
</evidence>
<reference evidence="11" key="1">
    <citation type="submission" date="2018-05" db="EMBL/GenBank/DDBJ databases">
        <authorList>
            <person name="Lanie J.A."/>
            <person name="Ng W.-L."/>
            <person name="Kazmierczak K.M."/>
            <person name="Andrzejewski T.M."/>
            <person name="Davidsen T.M."/>
            <person name="Wayne K.J."/>
            <person name="Tettelin H."/>
            <person name="Glass J.I."/>
            <person name="Rusch D."/>
            <person name="Podicherti R."/>
            <person name="Tsui H.-C.T."/>
            <person name="Winkler M.E."/>
        </authorList>
    </citation>
    <scope>NUCLEOTIDE SEQUENCE</scope>
</reference>
<feature type="transmembrane region" description="Helical" evidence="9">
    <location>
        <begin position="7"/>
        <end position="28"/>
    </location>
</feature>
<evidence type="ECO:0000256" key="7">
    <source>
        <dbReference type="ARBA" id="ARBA00022989"/>
    </source>
</evidence>
<feature type="transmembrane region" description="Helical" evidence="9">
    <location>
        <begin position="240"/>
        <end position="260"/>
    </location>
</feature>
<dbReference type="GO" id="GO:0042956">
    <property type="term" value="P:maltodextrin transmembrane transport"/>
    <property type="evidence" value="ECO:0007669"/>
    <property type="project" value="TreeGrafter"/>
</dbReference>
<sequence>MSHNFKNWPIVVGLILATIPIMLMYLYLFVDTFTDTLPGEMIPNRFTLDHWRFLWENIEGKASVWLAMLNTLIFASSVTLIVLSVSSTSSYALSRLNLPFRRQFLVGVLLLHAFPSITLIIAIFLILQMVGLYNTLIGVILVKASLQLPLGIWIMKGFYDSVPWEIEMAGIQDGASRFTVWYRLVLPQVRPGFFALGLFSFLEGWSEYILPTVLAPANDVQVLSVFLAQLIQDDQHFDFNLFKSVGLFYATPVIIFYLFFQDKLMNIYGGGTKG</sequence>
<keyword evidence="6 9" id="KW-0812">Transmembrane</keyword>
<comment type="subcellular location">
    <subcellularLocation>
        <location evidence="1">Cell membrane</location>
        <topology evidence="1">Multi-pass membrane protein</topology>
    </subcellularLocation>
</comment>
<dbReference type="GO" id="GO:0015423">
    <property type="term" value="F:ABC-type maltose transporter activity"/>
    <property type="evidence" value="ECO:0007669"/>
    <property type="project" value="TreeGrafter"/>
</dbReference>
<dbReference type="SUPFAM" id="SSF161098">
    <property type="entry name" value="MetI-like"/>
    <property type="match status" value="1"/>
</dbReference>